<feature type="signal peptide" evidence="2">
    <location>
        <begin position="1"/>
        <end position="23"/>
    </location>
</feature>
<dbReference type="CDD" id="cd12797">
    <property type="entry name" value="M23_peptidase"/>
    <property type="match status" value="1"/>
</dbReference>
<accession>A0A3D9E049</accession>
<dbReference type="PROSITE" id="PS51257">
    <property type="entry name" value="PROKAR_LIPOPROTEIN"/>
    <property type="match status" value="1"/>
</dbReference>
<feature type="compositionally biased region" description="Low complexity" evidence="1">
    <location>
        <begin position="133"/>
        <end position="165"/>
    </location>
</feature>
<organism evidence="4 5">
    <name type="scientific">Kushneria indalinina DSM 14324</name>
    <dbReference type="NCBI Taxonomy" id="1122140"/>
    <lineage>
        <taxon>Bacteria</taxon>
        <taxon>Pseudomonadati</taxon>
        <taxon>Pseudomonadota</taxon>
        <taxon>Gammaproteobacteria</taxon>
        <taxon>Oceanospirillales</taxon>
        <taxon>Halomonadaceae</taxon>
        <taxon>Kushneria</taxon>
    </lineage>
</organism>
<dbReference type="InterPro" id="IPR011055">
    <property type="entry name" value="Dup_hybrid_motif"/>
</dbReference>
<dbReference type="PANTHER" id="PTHR21666">
    <property type="entry name" value="PEPTIDASE-RELATED"/>
    <property type="match status" value="1"/>
</dbReference>
<evidence type="ECO:0000259" key="3">
    <source>
        <dbReference type="PROSITE" id="PS51782"/>
    </source>
</evidence>
<reference evidence="4 5" key="1">
    <citation type="submission" date="2018-07" db="EMBL/GenBank/DDBJ databases">
        <title>Genomic Encyclopedia of Type Strains, Phase IV (KMG-IV): sequencing the most valuable type-strain genomes for metagenomic binning, comparative biology and taxonomic classification.</title>
        <authorList>
            <person name="Goeker M."/>
        </authorList>
    </citation>
    <scope>NUCLEOTIDE SEQUENCE [LARGE SCALE GENOMIC DNA]</scope>
    <source>
        <strain evidence="4 5">DSM 14324</strain>
    </source>
</reference>
<dbReference type="Proteomes" id="UP000256334">
    <property type="component" value="Unassembled WGS sequence"/>
</dbReference>
<dbReference type="Gene3D" id="2.70.70.10">
    <property type="entry name" value="Glucose Permease (Domain IIA)"/>
    <property type="match status" value="1"/>
</dbReference>
<feature type="chain" id="PRO_5017619821" evidence="2">
    <location>
        <begin position="24"/>
        <end position="285"/>
    </location>
</feature>
<dbReference type="Pfam" id="PF01476">
    <property type="entry name" value="LysM"/>
    <property type="match status" value="2"/>
</dbReference>
<dbReference type="EMBL" id="QRDJ01000006">
    <property type="protein sequence ID" value="REC96275.1"/>
    <property type="molecule type" value="Genomic_DNA"/>
</dbReference>
<dbReference type="InterPro" id="IPR018392">
    <property type="entry name" value="LysM"/>
</dbReference>
<evidence type="ECO:0000256" key="1">
    <source>
        <dbReference type="SAM" id="MobiDB-lite"/>
    </source>
</evidence>
<feature type="domain" description="LysM" evidence="3">
    <location>
        <begin position="86"/>
        <end position="130"/>
    </location>
</feature>
<dbReference type="Pfam" id="PF01551">
    <property type="entry name" value="Peptidase_M23"/>
    <property type="match status" value="1"/>
</dbReference>
<dbReference type="SUPFAM" id="SSF51261">
    <property type="entry name" value="Duplicated hybrid motif"/>
    <property type="match status" value="1"/>
</dbReference>
<keyword evidence="5" id="KW-1185">Reference proteome</keyword>
<dbReference type="SUPFAM" id="SSF54106">
    <property type="entry name" value="LysM domain"/>
    <property type="match status" value="2"/>
</dbReference>
<dbReference type="InterPro" id="IPR036779">
    <property type="entry name" value="LysM_dom_sf"/>
</dbReference>
<keyword evidence="2" id="KW-0732">Signal</keyword>
<evidence type="ECO:0000256" key="2">
    <source>
        <dbReference type="SAM" id="SignalP"/>
    </source>
</evidence>
<dbReference type="PANTHER" id="PTHR21666:SF270">
    <property type="entry name" value="MUREIN HYDROLASE ACTIVATOR ENVC"/>
    <property type="match status" value="1"/>
</dbReference>
<gene>
    <name evidence="4" type="ORF">C8D72_0956</name>
</gene>
<dbReference type="RefSeq" id="WP_245955146.1">
    <property type="nucleotide sequence ID" value="NZ_QRDJ01000006.1"/>
</dbReference>
<evidence type="ECO:0000313" key="4">
    <source>
        <dbReference type="EMBL" id="REC96275.1"/>
    </source>
</evidence>
<name>A0A3D9E049_9GAMM</name>
<evidence type="ECO:0000313" key="5">
    <source>
        <dbReference type="Proteomes" id="UP000256334"/>
    </source>
</evidence>
<proteinExistence type="predicted"/>
<comment type="caution">
    <text evidence="4">The sequence shown here is derived from an EMBL/GenBank/DDBJ whole genome shotgun (WGS) entry which is preliminary data.</text>
</comment>
<dbReference type="CDD" id="cd00118">
    <property type="entry name" value="LysM"/>
    <property type="match status" value="2"/>
</dbReference>
<dbReference type="InterPro" id="IPR016047">
    <property type="entry name" value="M23ase_b-sheet_dom"/>
</dbReference>
<protein>
    <submittedName>
        <fullName evidence="4">LysM domain-containing protein</fullName>
    </submittedName>
</protein>
<dbReference type="InterPro" id="IPR050570">
    <property type="entry name" value="Cell_wall_metabolism_enzyme"/>
</dbReference>
<sequence>MYYRFLTLLVLLLLAGCAGRTTGGGGEAGYITIQRGDTMSAIARQAGIPLLRLQRFNPSVRANDMRIGQQLMLPGRNERAPGDGQYRYAVRSGDTLGRIASHFGTSSSRINAANRGIDPNRLRIGQMLTVPVGSASASTTSRATGTAGAQSSPAPASALPKGAGPWSWPLRGGQVQREFGKDSRDALQPMLLSAGSDHTARAVASGTVRFAGTMRQLGGVVIVHHDQNLQSVYAQCERLNVSNGQRISAGTPVCEIRRDAGTGRHDLLFDTRNAGRPFNPRQIVR</sequence>
<feature type="domain" description="LysM" evidence="3">
    <location>
        <begin position="29"/>
        <end position="73"/>
    </location>
</feature>
<dbReference type="Gene3D" id="3.10.350.10">
    <property type="entry name" value="LysM domain"/>
    <property type="match status" value="2"/>
</dbReference>
<dbReference type="PROSITE" id="PS51782">
    <property type="entry name" value="LYSM"/>
    <property type="match status" value="2"/>
</dbReference>
<dbReference type="GO" id="GO:0004222">
    <property type="term" value="F:metalloendopeptidase activity"/>
    <property type="evidence" value="ECO:0007669"/>
    <property type="project" value="TreeGrafter"/>
</dbReference>
<dbReference type="AlphaFoldDB" id="A0A3D9E049"/>
<dbReference type="SMART" id="SM00257">
    <property type="entry name" value="LysM"/>
    <property type="match status" value="2"/>
</dbReference>
<feature type="region of interest" description="Disordered" evidence="1">
    <location>
        <begin position="133"/>
        <end position="172"/>
    </location>
</feature>